<protein>
    <submittedName>
        <fullName evidence="1">Uncharacterized protein</fullName>
    </submittedName>
</protein>
<evidence type="ECO:0000313" key="1">
    <source>
        <dbReference type="EMBL" id="CAK7931342.1"/>
    </source>
</evidence>
<dbReference type="AlphaFoldDB" id="A0AAV1UCJ2"/>
<comment type="caution">
    <text evidence="1">The sequence shown here is derived from an EMBL/GenBank/DDBJ whole genome shotgun (WGS) entry which is preliminary data.</text>
</comment>
<sequence>MMQPFLDIADGSENLENGEGVDYYHVYVKNFLQFDLSVGHLAAAYALRQSSCILLSMSELTGFTKIGCASDATVAKYARFAVAIDLQKIAELLEQSWTFSIALDKTTHMSTSYLDI</sequence>
<gene>
    <name evidence="1" type="ORF">PM001_LOCUS16492</name>
</gene>
<organism evidence="1 2">
    <name type="scientific">Peronospora matthiolae</name>
    <dbReference type="NCBI Taxonomy" id="2874970"/>
    <lineage>
        <taxon>Eukaryota</taxon>
        <taxon>Sar</taxon>
        <taxon>Stramenopiles</taxon>
        <taxon>Oomycota</taxon>
        <taxon>Peronosporomycetes</taxon>
        <taxon>Peronosporales</taxon>
        <taxon>Peronosporaceae</taxon>
        <taxon>Peronospora</taxon>
    </lineage>
</organism>
<dbReference type="PANTHER" id="PTHR37067:SF3">
    <property type="entry name" value="PX DOMAIN-CONTAINING PROTEIN"/>
    <property type="match status" value="1"/>
</dbReference>
<name>A0AAV1UCJ2_9STRA</name>
<dbReference type="EMBL" id="CAKLBY020000173">
    <property type="protein sequence ID" value="CAK7931342.1"/>
    <property type="molecule type" value="Genomic_DNA"/>
</dbReference>
<dbReference type="PANTHER" id="PTHR37067">
    <property type="entry name" value="PX DOMAIN-CONTAINING PROTEIN"/>
    <property type="match status" value="1"/>
</dbReference>
<reference evidence="1" key="1">
    <citation type="submission" date="2024-01" db="EMBL/GenBank/DDBJ databases">
        <authorList>
            <person name="Webb A."/>
        </authorList>
    </citation>
    <scope>NUCLEOTIDE SEQUENCE</scope>
    <source>
        <strain evidence="1">Pm1</strain>
    </source>
</reference>
<accession>A0AAV1UCJ2</accession>
<dbReference type="Proteomes" id="UP001162060">
    <property type="component" value="Unassembled WGS sequence"/>
</dbReference>
<proteinExistence type="predicted"/>
<evidence type="ECO:0000313" key="2">
    <source>
        <dbReference type="Proteomes" id="UP001162060"/>
    </source>
</evidence>